<dbReference type="EMBL" id="GANO01000090">
    <property type="protein sequence ID" value="JAB59781.1"/>
    <property type="molecule type" value="mRNA"/>
</dbReference>
<feature type="region of interest" description="Disordered" evidence="4">
    <location>
        <begin position="240"/>
        <end position="423"/>
    </location>
</feature>
<reference evidence="6" key="1">
    <citation type="journal article" date="2014" name="Insect Biochem. Mol. Biol.">
        <title>An insight into the sialome of the frog biting fly, Corethrella appendiculata.</title>
        <authorList>
            <person name="Ribeiro J.M.C."/>
            <person name="Chagas A.C."/>
            <person name="Pham V.M."/>
            <person name="Lounibos L.P."/>
            <person name="Calvo E."/>
        </authorList>
    </citation>
    <scope>NUCLEOTIDE SEQUENCE</scope>
    <source>
        <tissue evidence="6">Salivary glands</tissue>
    </source>
</reference>
<feature type="compositionally biased region" description="Acidic residues" evidence="4">
    <location>
        <begin position="329"/>
        <end position="340"/>
    </location>
</feature>
<dbReference type="GO" id="GO:0003723">
    <property type="term" value="F:RNA binding"/>
    <property type="evidence" value="ECO:0007669"/>
    <property type="project" value="InterPro"/>
</dbReference>
<dbReference type="Gene3D" id="1.25.40.180">
    <property type="match status" value="1"/>
</dbReference>
<dbReference type="PANTHER" id="PTHR18034">
    <property type="entry name" value="CELL CYCLE CONTROL PROTEIN CWF22-RELATED"/>
    <property type="match status" value="1"/>
</dbReference>
<dbReference type="SUPFAM" id="SSF48371">
    <property type="entry name" value="ARM repeat"/>
    <property type="match status" value="1"/>
</dbReference>
<feature type="compositionally biased region" description="Basic and acidic residues" evidence="4">
    <location>
        <begin position="12"/>
        <end position="27"/>
    </location>
</feature>
<feature type="compositionally biased region" description="Polar residues" evidence="4">
    <location>
        <begin position="1"/>
        <end position="11"/>
    </location>
</feature>
<evidence type="ECO:0000259" key="5">
    <source>
        <dbReference type="PROSITE" id="PS51366"/>
    </source>
</evidence>
<dbReference type="AlphaFoldDB" id="U5EZV1"/>
<evidence type="ECO:0000256" key="3">
    <source>
        <dbReference type="ARBA" id="ARBA00023242"/>
    </source>
</evidence>
<dbReference type="Pfam" id="PF02847">
    <property type="entry name" value="MA3"/>
    <property type="match status" value="1"/>
</dbReference>
<dbReference type="SMART" id="SM00544">
    <property type="entry name" value="MA3"/>
    <property type="match status" value="1"/>
</dbReference>
<dbReference type="GO" id="GO:0005730">
    <property type="term" value="C:nucleolus"/>
    <property type="evidence" value="ECO:0007669"/>
    <property type="project" value="UniProtKB-SubCell"/>
</dbReference>
<evidence type="ECO:0000256" key="1">
    <source>
        <dbReference type="ARBA" id="ARBA00004604"/>
    </source>
</evidence>
<dbReference type="InterPro" id="IPR003891">
    <property type="entry name" value="Initiation_fac_eIF4g_MI"/>
</dbReference>
<feature type="domain" description="MI" evidence="5">
    <location>
        <begin position="723"/>
        <end position="837"/>
    </location>
</feature>
<feature type="region of interest" description="Disordered" evidence="4">
    <location>
        <begin position="1"/>
        <end position="133"/>
    </location>
</feature>
<feature type="non-terminal residue" evidence="6">
    <location>
        <position position="922"/>
    </location>
</feature>
<feature type="non-terminal residue" evidence="6">
    <location>
        <position position="1"/>
    </location>
</feature>
<feature type="compositionally biased region" description="Basic and acidic residues" evidence="4">
    <location>
        <begin position="298"/>
        <end position="321"/>
    </location>
</feature>
<dbReference type="InterPro" id="IPR016024">
    <property type="entry name" value="ARM-type_fold"/>
</dbReference>
<dbReference type="SMART" id="SM00543">
    <property type="entry name" value="MIF4G"/>
    <property type="match status" value="1"/>
</dbReference>
<feature type="region of interest" description="Disordered" evidence="4">
    <location>
        <begin position="206"/>
        <end position="227"/>
    </location>
</feature>
<evidence type="ECO:0000256" key="4">
    <source>
        <dbReference type="SAM" id="MobiDB-lite"/>
    </source>
</evidence>
<evidence type="ECO:0000256" key="2">
    <source>
        <dbReference type="ARBA" id="ARBA00006856"/>
    </source>
</evidence>
<feature type="compositionally biased region" description="Acidic residues" evidence="4">
    <location>
        <begin position="276"/>
        <end position="288"/>
    </location>
</feature>
<sequence length="922" mass="107114">GFTKQNKNNNSKKLDKFRPQTRKELRKEKRQQKKINRATYYLQRKSKKFGGKQNELGKKSTKGNTSKNDDDDEFEDEEIPSDFDGEDEESLPRQEKTQREIDRENELNELREYQDGLKDKRVQQLQEANDEDDKVIKKYEKLLHINRKKNKNGLPKSFKDGLDYALELCTTENIEKMYSAAKEAADLEDQDDDDFMQDLELVTGIKSSKKKKKRKAESAPVEKKSLKKMAKLKQVEEKYFGNDDDLNSLDGIDSEMENIIESDDDMDEEYAKSNDEMEEDFDSESEAEQEPKKKKKVKFEIPTKAKKSSKDEKQSRLEKLKNFVNQEASESEADENDGLDDILASSESSENKGGESEEENDDDNDKKPPNKSSKKSKVWEDIYGRKRNEKGEILSENNSGKYIPPHLRAKREAECTENDPKRKEKIQRLTKQLKGQINRLAESNVHRISIEIENLYMQNTRNDMNTTLAKLILDALVGRTLAKERMVLEHMLLIGILHANIGSEMGAYFLEIIVEKFNSLIANIQQLDVEDKQLDNLIFILCHMYTFQLFQHRLIYEILDKLLQVFTEEKSVECILLILRSIGFILRKDDPLALKELVVKIQKTANDSPDAFKNDSRVKFMLEILLAIKNNNVTKIPQYDPSLVEHFRKLMKGLITNGKYVSTLNITLDDLVNVNERGRWWLVGSAWSGNKELGAVEKKKNMVGDGFSQKLLNLAKKQRMNTDERRNIFCILMSAEDYLDAFEKILNLSIKNQQIVISVILHCCLSEREYNPYYSVLSQKLCDHDRKYQLAIQFSLWDKFKEISTLQLNQINNLAKFCTHLIAEGGLAISVLKVIEFGELDKRTLRLVRQIMIGLLVNKAEVYQQVFKRIAPSTKLNAFKDSLRLFLHHFLLKGKNREQWEDLDADENMKIVKDRIRIVDKC</sequence>
<dbReference type="GO" id="GO:0042274">
    <property type="term" value="P:ribosomal small subunit biogenesis"/>
    <property type="evidence" value="ECO:0007669"/>
    <property type="project" value="TreeGrafter"/>
</dbReference>
<dbReference type="PANTHER" id="PTHR18034:SF4">
    <property type="entry name" value="NUCLEOLAR MIF4G DOMAIN-CONTAINING PROTEIN 1"/>
    <property type="match status" value="1"/>
</dbReference>
<feature type="compositionally biased region" description="Basic and acidic residues" evidence="4">
    <location>
        <begin position="410"/>
        <end position="422"/>
    </location>
</feature>
<feature type="compositionally biased region" description="Acidic residues" evidence="4">
    <location>
        <begin position="242"/>
        <end position="268"/>
    </location>
</feature>
<feature type="compositionally biased region" description="Basic and acidic residues" evidence="4">
    <location>
        <begin position="377"/>
        <end position="393"/>
    </location>
</feature>
<dbReference type="Pfam" id="PF02854">
    <property type="entry name" value="MIF4G"/>
    <property type="match status" value="1"/>
</dbReference>
<dbReference type="PROSITE" id="PS51366">
    <property type="entry name" value="MI"/>
    <property type="match status" value="1"/>
</dbReference>
<comment type="subcellular location">
    <subcellularLocation>
        <location evidence="1">Nucleus</location>
        <location evidence="1">Nucleolus</location>
    </subcellularLocation>
</comment>
<dbReference type="FunFam" id="1.25.40.180:FF:000032">
    <property type="entry name" value="Nucleolar MIF4G domain-containing protein 1"/>
    <property type="match status" value="1"/>
</dbReference>
<dbReference type="PROSITE" id="PS00018">
    <property type="entry name" value="EF_HAND_1"/>
    <property type="match status" value="1"/>
</dbReference>
<comment type="similarity">
    <text evidence="2">Belongs to the CWC22 family.</text>
</comment>
<keyword evidence="3" id="KW-0539">Nucleus</keyword>
<name>U5EZV1_9DIPT</name>
<organism evidence="6">
    <name type="scientific">Corethrella appendiculata</name>
    <dbReference type="NCBI Taxonomy" id="1370023"/>
    <lineage>
        <taxon>Eukaryota</taxon>
        <taxon>Metazoa</taxon>
        <taxon>Ecdysozoa</taxon>
        <taxon>Arthropoda</taxon>
        <taxon>Hexapoda</taxon>
        <taxon>Insecta</taxon>
        <taxon>Pterygota</taxon>
        <taxon>Neoptera</taxon>
        <taxon>Endopterygota</taxon>
        <taxon>Diptera</taxon>
        <taxon>Nematocera</taxon>
        <taxon>Culicoidea</taxon>
        <taxon>Chaoboridae</taxon>
        <taxon>Corethrella</taxon>
    </lineage>
</organism>
<proteinExistence type="evidence at transcript level"/>
<evidence type="ECO:0000313" key="6">
    <source>
        <dbReference type="EMBL" id="JAB59781.1"/>
    </source>
</evidence>
<feature type="compositionally biased region" description="Basic and acidic residues" evidence="4">
    <location>
        <begin position="90"/>
        <end position="122"/>
    </location>
</feature>
<dbReference type="InterPro" id="IPR003890">
    <property type="entry name" value="MIF4G-like_typ-3"/>
</dbReference>
<feature type="compositionally biased region" description="Acidic residues" evidence="4">
    <location>
        <begin position="69"/>
        <end position="89"/>
    </location>
</feature>
<accession>U5EZV1</accession>
<dbReference type="InterPro" id="IPR050781">
    <property type="entry name" value="CWC22_splicing_factor"/>
</dbReference>
<protein>
    <submittedName>
        <fullName evidence="6">Protein involved in high osmolarity signaling pathway</fullName>
    </submittedName>
</protein>
<dbReference type="InterPro" id="IPR018247">
    <property type="entry name" value="EF_Hand_1_Ca_BS"/>
</dbReference>